<dbReference type="Proteomes" id="UP000282574">
    <property type="component" value="Unassembled WGS sequence"/>
</dbReference>
<sequence length="74" mass="7723">MPLASIGGEQPNKPGEAMIAFDPPVSPGTTVTVALRAESNPDGGIYLFGVTAFPAREKSSGQFLGYGRLHFGSR</sequence>
<reference evidence="1 2" key="1">
    <citation type="journal article" date="2019" name="Genome Biol. Evol.">
        <title>Day and night: Metabolic profiles and evolutionary relationships of six axenic non-marine cyanobacteria.</title>
        <authorList>
            <person name="Will S.E."/>
            <person name="Henke P."/>
            <person name="Boedeker C."/>
            <person name="Huang S."/>
            <person name="Brinkmann H."/>
            <person name="Rohde M."/>
            <person name="Jarek M."/>
            <person name="Friedl T."/>
            <person name="Seufert S."/>
            <person name="Schumacher M."/>
            <person name="Overmann J."/>
            <person name="Neumann-Schaal M."/>
            <person name="Petersen J."/>
        </authorList>
    </citation>
    <scope>NUCLEOTIDE SEQUENCE [LARGE SCALE GENOMIC DNA]</scope>
    <source>
        <strain evidence="1 2">SAG 39.79</strain>
    </source>
</reference>
<evidence type="ECO:0000313" key="2">
    <source>
        <dbReference type="Proteomes" id="UP000282574"/>
    </source>
</evidence>
<dbReference type="Pfam" id="PF10989">
    <property type="entry name" value="DUF2808"/>
    <property type="match status" value="1"/>
</dbReference>
<protein>
    <recommendedName>
        <fullName evidence="3">DUF2808 domain-containing protein</fullName>
    </recommendedName>
</protein>
<evidence type="ECO:0000313" key="1">
    <source>
        <dbReference type="EMBL" id="RUT05327.1"/>
    </source>
</evidence>
<keyword evidence="2" id="KW-1185">Reference proteome</keyword>
<name>A0AB37UCT9_9CYAN</name>
<dbReference type="InterPro" id="IPR021256">
    <property type="entry name" value="DUF2808"/>
</dbReference>
<proteinExistence type="predicted"/>
<organism evidence="1 2">
    <name type="scientific">Chroococcidiopsis cubana SAG 39.79</name>
    <dbReference type="NCBI Taxonomy" id="388085"/>
    <lineage>
        <taxon>Bacteria</taxon>
        <taxon>Bacillati</taxon>
        <taxon>Cyanobacteriota</taxon>
        <taxon>Cyanophyceae</taxon>
        <taxon>Chroococcidiopsidales</taxon>
        <taxon>Chroococcidiopsidaceae</taxon>
        <taxon>Chroococcidiopsis</taxon>
    </lineage>
</organism>
<dbReference type="EMBL" id="RSCK01000079">
    <property type="protein sequence ID" value="RUT05327.1"/>
    <property type="molecule type" value="Genomic_DNA"/>
</dbReference>
<dbReference type="AlphaFoldDB" id="A0AB37UCT9"/>
<accession>A0AB37UCT9</accession>
<comment type="caution">
    <text evidence="1">The sequence shown here is derived from an EMBL/GenBank/DDBJ whole genome shotgun (WGS) entry which is preliminary data.</text>
</comment>
<evidence type="ECO:0008006" key="3">
    <source>
        <dbReference type="Google" id="ProtNLM"/>
    </source>
</evidence>
<gene>
    <name evidence="1" type="ORF">DSM107010_55990</name>
</gene>